<dbReference type="OrthoDB" id="9819445at2"/>
<dbReference type="PROSITE" id="PS51257">
    <property type="entry name" value="PROKAR_LIPOPROTEIN"/>
    <property type="match status" value="1"/>
</dbReference>
<keyword evidence="1" id="KW-0732">Signal</keyword>
<evidence type="ECO:0000313" key="2">
    <source>
        <dbReference type="EMBL" id="SFI80960.1"/>
    </source>
</evidence>
<feature type="chain" id="PRO_5010384782" evidence="1">
    <location>
        <begin position="26"/>
        <end position="461"/>
    </location>
</feature>
<accession>A0A1I3L8M1</accession>
<name>A0A1I3L8M1_9SPIR</name>
<dbReference type="Proteomes" id="UP000182737">
    <property type="component" value="Unassembled WGS sequence"/>
</dbReference>
<keyword evidence="3" id="KW-1185">Reference proteome</keyword>
<organism evidence="2 3">
    <name type="scientific">Treponema bryantii</name>
    <dbReference type="NCBI Taxonomy" id="163"/>
    <lineage>
        <taxon>Bacteria</taxon>
        <taxon>Pseudomonadati</taxon>
        <taxon>Spirochaetota</taxon>
        <taxon>Spirochaetia</taxon>
        <taxon>Spirochaetales</taxon>
        <taxon>Treponemataceae</taxon>
        <taxon>Treponema</taxon>
    </lineage>
</organism>
<dbReference type="EMBL" id="FORI01000006">
    <property type="protein sequence ID" value="SFI80960.1"/>
    <property type="molecule type" value="Genomic_DNA"/>
</dbReference>
<evidence type="ECO:0000256" key="1">
    <source>
        <dbReference type="SAM" id="SignalP"/>
    </source>
</evidence>
<reference evidence="3" key="1">
    <citation type="submission" date="2016-10" db="EMBL/GenBank/DDBJ databases">
        <authorList>
            <person name="Varghese N."/>
            <person name="Submissions S."/>
        </authorList>
    </citation>
    <scope>NUCLEOTIDE SEQUENCE [LARGE SCALE GENOMIC DNA]</scope>
    <source>
        <strain evidence="3">XBD1002</strain>
    </source>
</reference>
<feature type="signal peptide" evidence="1">
    <location>
        <begin position="1"/>
        <end position="25"/>
    </location>
</feature>
<sequence length="461" mass="50983">MKKLFTLFTAGLALLCLSFTGCSNSADGGDGGDGKNISASQVDNGIEVTVQAPEGCSVIYFIRSTPGSTHEDYWYLTEKATTGANTAIDYFTEANKTYIYYAQFYDANWKKMDKSDSVEINSSVKGLDSPVVTNVPKATYNSGTRKFTFTTKPTFSYTQSKVGGYPNLVIDLLFKTADETYDTICTYRLGDDSTGEVQDWVFNKHPGKTMEFVNFKFKLKSADYKTSYEWDVGRGADIPAITLSASDEYTYIENTTPDDFINGAMSVDPELAPGDNVFGLLFKSAKESDGSIKSAYYLVQGESGGMSFQENNPPEAIVYPVQDGDDTCRITLDEKWRDQPIYFFVYKSLIHAYVENWEAVKTSGALGLAGTYLNGDRNGEFIEVVLNSNGTCTCSWHFVNDSSVDEGTYNGTYIYSNGMIKAELDGNGPETMYLVYKSEGKIAFGEYFIFGSWDPSSLQNN</sequence>
<protein>
    <submittedName>
        <fullName evidence="2">Uncharacterized protein</fullName>
    </submittedName>
</protein>
<evidence type="ECO:0000313" key="3">
    <source>
        <dbReference type="Proteomes" id="UP000182737"/>
    </source>
</evidence>
<dbReference type="RefSeq" id="WP_074931828.1">
    <property type="nucleotide sequence ID" value="NZ_FORI01000006.1"/>
</dbReference>
<dbReference type="AlphaFoldDB" id="A0A1I3L8M1"/>
<proteinExistence type="predicted"/>
<gene>
    <name evidence="2" type="ORF">SAMN04487775_106107</name>
</gene>